<dbReference type="EMBL" id="PUHZ01000004">
    <property type="protein sequence ID" value="PQO47654.1"/>
    <property type="molecule type" value="Genomic_DNA"/>
</dbReference>
<reference evidence="1 2" key="1">
    <citation type="submission" date="2018-02" db="EMBL/GenBank/DDBJ databases">
        <title>Comparative genomes isolates from brazilian mangrove.</title>
        <authorList>
            <person name="Araujo J.E."/>
            <person name="Taketani R.G."/>
            <person name="Silva M.C.P."/>
            <person name="Loureco M.V."/>
            <person name="Andreote F.D."/>
        </authorList>
    </citation>
    <scope>NUCLEOTIDE SEQUENCE [LARGE SCALE GENOMIC DNA]</scope>
    <source>
        <strain evidence="1 2">Nap-Phe MGV</strain>
    </source>
</reference>
<evidence type="ECO:0000313" key="1">
    <source>
        <dbReference type="EMBL" id="PQO47654.1"/>
    </source>
</evidence>
<proteinExistence type="predicted"/>
<comment type="caution">
    <text evidence="1">The sequence shown here is derived from an EMBL/GenBank/DDBJ whole genome shotgun (WGS) entry which is preliminary data.</text>
</comment>
<evidence type="ECO:0000313" key="2">
    <source>
        <dbReference type="Proteomes" id="UP000237819"/>
    </source>
</evidence>
<name>A0A2S8GUB7_9BACT</name>
<dbReference type="AlphaFoldDB" id="A0A2S8GUB7"/>
<accession>A0A2S8GUB7</accession>
<sequence length="166" mass="17561">MFSLNFFSSWLQLWYRLAAQTCQANRGVVALDDRRSDLSIDKAHGMMVDCRSARRSAATIRAGLTGAIFDLWQFAAEVAVGSRCAPAEATGNGSQVFNRSGPVRSDVAGGRWVGADLDGLLADAFPCSRGGLVFCLRSSPVQSSPNIGLSPNGAALKEIGPARLSP</sequence>
<protein>
    <submittedName>
        <fullName evidence="1">Uncharacterized protein</fullName>
    </submittedName>
</protein>
<dbReference type="Proteomes" id="UP000237819">
    <property type="component" value="Unassembled WGS sequence"/>
</dbReference>
<organism evidence="1 2">
    <name type="scientific">Blastopirellula marina</name>
    <dbReference type="NCBI Taxonomy" id="124"/>
    <lineage>
        <taxon>Bacteria</taxon>
        <taxon>Pseudomonadati</taxon>
        <taxon>Planctomycetota</taxon>
        <taxon>Planctomycetia</taxon>
        <taxon>Pirellulales</taxon>
        <taxon>Pirellulaceae</taxon>
        <taxon>Blastopirellula</taxon>
    </lineage>
</organism>
<gene>
    <name evidence="1" type="ORF">C5Y93_03080</name>
</gene>